<keyword evidence="2" id="KW-1003">Cell membrane</keyword>
<evidence type="ECO:0000256" key="5">
    <source>
        <dbReference type="ARBA" id="ARBA00022989"/>
    </source>
</evidence>
<feature type="domain" description="CBS" evidence="10">
    <location>
        <begin position="279"/>
        <end position="336"/>
    </location>
</feature>
<keyword evidence="7" id="KW-0129">CBS domain</keyword>
<dbReference type="CDD" id="cd04590">
    <property type="entry name" value="CBS_pair_CorC_HlyC_assoc"/>
    <property type="match status" value="1"/>
</dbReference>
<feature type="transmembrane region" description="Helical" evidence="9">
    <location>
        <begin position="51"/>
        <end position="75"/>
    </location>
</feature>
<evidence type="ECO:0000313" key="13">
    <source>
        <dbReference type="Proteomes" id="UP000292373"/>
    </source>
</evidence>
<evidence type="ECO:0000256" key="3">
    <source>
        <dbReference type="ARBA" id="ARBA00022692"/>
    </source>
</evidence>
<evidence type="ECO:0000256" key="2">
    <source>
        <dbReference type="ARBA" id="ARBA00022475"/>
    </source>
</evidence>
<keyword evidence="4" id="KW-0677">Repeat</keyword>
<feature type="domain" description="CNNM transmembrane" evidence="11">
    <location>
        <begin position="1"/>
        <end position="200"/>
    </location>
</feature>
<proteinExistence type="predicted"/>
<dbReference type="GO" id="GO:0005886">
    <property type="term" value="C:plasma membrane"/>
    <property type="evidence" value="ECO:0007669"/>
    <property type="project" value="UniProtKB-SubCell"/>
</dbReference>
<dbReference type="InterPro" id="IPR000644">
    <property type="entry name" value="CBS_dom"/>
</dbReference>
<dbReference type="PANTHER" id="PTHR43099">
    <property type="entry name" value="UPF0053 PROTEIN YRKA"/>
    <property type="match status" value="1"/>
</dbReference>
<comment type="caution">
    <text evidence="12">The sequence shown here is derived from an EMBL/GenBank/DDBJ whole genome shotgun (WGS) entry which is preliminary data.</text>
</comment>
<keyword evidence="3 8" id="KW-0812">Transmembrane</keyword>
<name>A0A4Q9KCH0_9ACTN</name>
<dbReference type="SMART" id="SM00116">
    <property type="entry name" value="CBS"/>
    <property type="match status" value="2"/>
</dbReference>
<dbReference type="OrthoDB" id="110231at2"/>
<dbReference type="PROSITE" id="PS51371">
    <property type="entry name" value="CBS"/>
    <property type="match status" value="1"/>
</dbReference>
<dbReference type="PANTHER" id="PTHR43099:SF5">
    <property type="entry name" value="HLYC_CORC FAMILY TRANSPORTER"/>
    <property type="match status" value="1"/>
</dbReference>
<dbReference type="Pfam" id="PF01595">
    <property type="entry name" value="CNNM"/>
    <property type="match status" value="1"/>
</dbReference>
<feature type="transmembrane region" description="Helical" evidence="9">
    <location>
        <begin position="95"/>
        <end position="117"/>
    </location>
</feature>
<dbReference type="Gene3D" id="3.10.580.10">
    <property type="entry name" value="CBS-domain"/>
    <property type="match status" value="1"/>
</dbReference>
<keyword evidence="5 8" id="KW-1133">Transmembrane helix</keyword>
<evidence type="ECO:0000256" key="8">
    <source>
        <dbReference type="PROSITE-ProRule" id="PRU01193"/>
    </source>
</evidence>
<evidence type="ECO:0000259" key="10">
    <source>
        <dbReference type="PROSITE" id="PS51371"/>
    </source>
</evidence>
<evidence type="ECO:0000256" key="9">
    <source>
        <dbReference type="SAM" id="Phobius"/>
    </source>
</evidence>
<protein>
    <submittedName>
        <fullName evidence="12">HlyC/CorC family transporter</fullName>
    </submittedName>
</protein>
<organism evidence="12 13">
    <name type="scientific">Propioniciclava sinopodophylli</name>
    <dbReference type="NCBI Taxonomy" id="1837344"/>
    <lineage>
        <taxon>Bacteria</taxon>
        <taxon>Bacillati</taxon>
        <taxon>Actinomycetota</taxon>
        <taxon>Actinomycetes</taxon>
        <taxon>Propionibacteriales</taxon>
        <taxon>Propionibacteriaceae</taxon>
        <taxon>Propioniciclava</taxon>
    </lineage>
</organism>
<feature type="transmembrane region" description="Helical" evidence="9">
    <location>
        <begin position="6"/>
        <end position="30"/>
    </location>
</feature>
<evidence type="ECO:0000256" key="4">
    <source>
        <dbReference type="ARBA" id="ARBA00022737"/>
    </source>
</evidence>
<comment type="subcellular location">
    <subcellularLocation>
        <location evidence="1">Cell membrane</location>
        <topology evidence="1">Multi-pass membrane protein</topology>
    </subcellularLocation>
</comment>
<evidence type="ECO:0000256" key="6">
    <source>
        <dbReference type="ARBA" id="ARBA00023136"/>
    </source>
</evidence>
<gene>
    <name evidence="12" type="ORF">ET989_10605</name>
</gene>
<accession>A0A4Q9KCH0</accession>
<dbReference type="AlphaFoldDB" id="A0A4Q9KCH0"/>
<dbReference type="EMBL" id="SDMQ01000010">
    <property type="protein sequence ID" value="TBT83817.1"/>
    <property type="molecule type" value="Genomic_DNA"/>
</dbReference>
<keyword evidence="13" id="KW-1185">Reference proteome</keyword>
<evidence type="ECO:0000313" key="12">
    <source>
        <dbReference type="EMBL" id="TBT83817.1"/>
    </source>
</evidence>
<dbReference type="InterPro" id="IPR046342">
    <property type="entry name" value="CBS_dom_sf"/>
</dbReference>
<dbReference type="Proteomes" id="UP000292373">
    <property type="component" value="Unassembled WGS sequence"/>
</dbReference>
<sequence>MGGWAVAGWTALLIVLSAFFVAAEFALMAAKQHRLEERAGSAAGRAALRNSAELTLVLAGSQLGITVCTLALGAITKPAVHHALTPLLAAWGIPLAVADVASFVLALVFVTFLHLVVGEMAPKSWAIAHPEQSSVLLALPMRAFMFVMRPVLVAMNSAANWLVRKAGATPVDELSAGQDAAGLRQLVEHSANVGALDARYHQSLTSVLTLRDQTVADVLPPGQELAWVPADATLADVQAATRQHRHLRVLLREGGRTVGVVHVRDTLAEPDLTRPAREIAREPVLLPHDTHLAEALKRIRQARTQLAIVTRGEDELGVITLQDVLPALMPTAILEEETVATTAH</sequence>
<reference evidence="12 13" key="1">
    <citation type="submission" date="2019-01" db="EMBL/GenBank/DDBJ databases">
        <title>Lactibacter flavus gen. nov., sp. nov., a novel bacterium of the family Propionibacteriaceae isolated from raw milk and dairy products.</title>
        <authorList>
            <person name="Huptas C."/>
            <person name="Wenning M."/>
            <person name="Breitenwieser F."/>
            <person name="Doll E."/>
            <person name="Von Neubeck M."/>
            <person name="Busse H.-J."/>
            <person name="Scherer S."/>
        </authorList>
    </citation>
    <scope>NUCLEOTIDE SEQUENCE [LARGE SCALE GENOMIC DNA]</scope>
    <source>
        <strain evidence="12 13">KCTC 33808</strain>
    </source>
</reference>
<dbReference type="InterPro" id="IPR051676">
    <property type="entry name" value="UPF0053_domain"/>
</dbReference>
<dbReference type="PROSITE" id="PS51846">
    <property type="entry name" value="CNNM"/>
    <property type="match status" value="1"/>
</dbReference>
<dbReference type="Pfam" id="PF00571">
    <property type="entry name" value="CBS"/>
    <property type="match status" value="2"/>
</dbReference>
<keyword evidence="6 8" id="KW-0472">Membrane</keyword>
<dbReference type="SUPFAM" id="SSF54631">
    <property type="entry name" value="CBS-domain pair"/>
    <property type="match status" value="1"/>
</dbReference>
<evidence type="ECO:0000259" key="11">
    <source>
        <dbReference type="PROSITE" id="PS51846"/>
    </source>
</evidence>
<dbReference type="InterPro" id="IPR002550">
    <property type="entry name" value="CNNM"/>
</dbReference>
<evidence type="ECO:0000256" key="7">
    <source>
        <dbReference type="PROSITE-ProRule" id="PRU00703"/>
    </source>
</evidence>
<evidence type="ECO:0000256" key="1">
    <source>
        <dbReference type="ARBA" id="ARBA00004651"/>
    </source>
</evidence>
<dbReference type="InterPro" id="IPR044751">
    <property type="entry name" value="Ion_transp-like_CBS"/>
</dbReference>